<reference evidence="1" key="1">
    <citation type="submission" date="2018-05" db="EMBL/GenBank/DDBJ databases">
        <authorList>
            <person name="Lanie J.A."/>
            <person name="Ng W.-L."/>
            <person name="Kazmierczak K.M."/>
            <person name="Andrzejewski T.M."/>
            <person name="Davidsen T.M."/>
            <person name="Wayne K.J."/>
            <person name="Tettelin H."/>
            <person name="Glass J.I."/>
            <person name="Rusch D."/>
            <person name="Podicherti R."/>
            <person name="Tsui H.-C.T."/>
            <person name="Winkler M.E."/>
        </authorList>
    </citation>
    <scope>NUCLEOTIDE SEQUENCE</scope>
</reference>
<sequence length="83" mass="9705">AKTRKAVKMFEWFLVIYLTIAMQGIDTYYAEFTFAQEDELSCILEQERTAEAGFYMSGVVVEMHTECVDKQTLQIRRQVLIID</sequence>
<evidence type="ECO:0000313" key="1">
    <source>
        <dbReference type="EMBL" id="SVC55259.1"/>
    </source>
</evidence>
<name>A0A382N266_9ZZZZ</name>
<feature type="non-terminal residue" evidence="1">
    <location>
        <position position="1"/>
    </location>
</feature>
<organism evidence="1">
    <name type="scientific">marine metagenome</name>
    <dbReference type="NCBI Taxonomy" id="408172"/>
    <lineage>
        <taxon>unclassified sequences</taxon>
        <taxon>metagenomes</taxon>
        <taxon>ecological metagenomes</taxon>
    </lineage>
</organism>
<dbReference type="AlphaFoldDB" id="A0A382N266"/>
<dbReference type="EMBL" id="UINC01097503">
    <property type="protein sequence ID" value="SVC55259.1"/>
    <property type="molecule type" value="Genomic_DNA"/>
</dbReference>
<protein>
    <submittedName>
        <fullName evidence="1">Uncharacterized protein</fullName>
    </submittedName>
</protein>
<accession>A0A382N266</accession>
<gene>
    <name evidence="1" type="ORF">METZ01_LOCUS308113</name>
</gene>
<proteinExistence type="predicted"/>